<sequence>MKGKNFFRNFLMFLLLISFLAGIHYTNSNMNGAPFLYLCGAIVLALSITYLKED</sequence>
<feature type="transmembrane region" description="Helical" evidence="1">
    <location>
        <begin position="7"/>
        <end position="26"/>
    </location>
</feature>
<evidence type="ECO:0000313" key="2">
    <source>
        <dbReference type="EMBL" id="CAL2101502.1"/>
    </source>
</evidence>
<dbReference type="RefSeq" id="WP_348715330.1">
    <property type="nucleotide sequence ID" value="NZ_CAXJIO010000010.1"/>
</dbReference>
<keyword evidence="1" id="KW-0472">Membrane</keyword>
<proteinExistence type="predicted"/>
<evidence type="ECO:0000313" key="3">
    <source>
        <dbReference type="Proteomes" id="UP001497527"/>
    </source>
</evidence>
<name>A0ABP1ESG1_9FLAO</name>
<dbReference type="Proteomes" id="UP001497527">
    <property type="component" value="Unassembled WGS sequence"/>
</dbReference>
<accession>A0ABP1ESG1</accession>
<keyword evidence="1" id="KW-1133">Transmembrane helix</keyword>
<gene>
    <name evidence="2" type="ORF">T190423A01A_10065</name>
</gene>
<feature type="transmembrane region" description="Helical" evidence="1">
    <location>
        <begin position="32"/>
        <end position="51"/>
    </location>
</feature>
<protein>
    <submittedName>
        <fullName evidence="2">Uncharacterized protein</fullName>
    </submittedName>
</protein>
<organism evidence="2 3">
    <name type="scientific">Tenacibaculum polynesiense</name>
    <dbReference type="NCBI Taxonomy" id="3137857"/>
    <lineage>
        <taxon>Bacteria</taxon>
        <taxon>Pseudomonadati</taxon>
        <taxon>Bacteroidota</taxon>
        <taxon>Flavobacteriia</taxon>
        <taxon>Flavobacteriales</taxon>
        <taxon>Flavobacteriaceae</taxon>
        <taxon>Tenacibaculum</taxon>
    </lineage>
</organism>
<keyword evidence="1" id="KW-0812">Transmembrane</keyword>
<dbReference type="EMBL" id="CAXJIO010000010">
    <property type="protein sequence ID" value="CAL2101502.1"/>
    <property type="molecule type" value="Genomic_DNA"/>
</dbReference>
<evidence type="ECO:0000256" key="1">
    <source>
        <dbReference type="SAM" id="Phobius"/>
    </source>
</evidence>
<reference evidence="2 3" key="1">
    <citation type="submission" date="2024-05" db="EMBL/GenBank/DDBJ databases">
        <authorList>
            <person name="Duchaud E."/>
        </authorList>
    </citation>
    <scope>NUCLEOTIDE SEQUENCE [LARGE SCALE GENOMIC DNA]</scope>
    <source>
        <strain evidence="2">Ena-SAMPLE-TAB-13-05-2024-13:56:06:370-140308</strain>
    </source>
</reference>
<keyword evidence="3" id="KW-1185">Reference proteome</keyword>
<comment type="caution">
    <text evidence="2">The sequence shown here is derived from an EMBL/GenBank/DDBJ whole genome shotgun (WGS) entry which is preliminary data.</text>
</comment>